<feature type="transmembrane region" description="Helical" evidence="1">
    <location>
        <begin position="51"/>
        <end position="73"/>
    </location>
</feature>
<sequence>MTALTFWQYFKLNKRTTLSCLKISSLLFAGIATTISLVVKHVNGVDEDPLMIFIACELFGYSFAMFIFAVAIIEGYTKARAVLGQFNRIPARVKQDFSIELIQRPLNPKYWFMQFQIVQERNGEYFELDERTMREIIDHLQ</sequence>
<keyword evidence="3" id="KW-1185">Reference proteome</keyword>
<reference evidence="2 3" key="1">
    <citation type="submission" date="2018-07" db="EMBL/GenBank/DDBJ databases">
        <title>Genomic Encyclopedia of Type Strains, Phase IV (KMG-IV): sequencing the most valuable type-strain genomes for metagenomic binning, comparative biology and taxonomic classification.</title>
        <authorList>
            <person name="Goeker M."/>
        </authorList>
    </citation>
    <scope>NUCLEOTIDE SEQUENCE [LARGE SCALE GENOMIC DNA]</scope>
    <source>
        <strain evidence="2 3">DSM 4134</strain>
    </source>
</reference>
<organism evidence="2 3">
    <name type="scientific">Marinoscillum furvescens DSM 4134</name>
    <dbReference type="NCBI Taxonomy" id="1122208"/>
    <lineage>
        <taxon>Bacteria</taxon>
        <taxon>Pseudomonadati</taxon>
        <taxon>Bacteroidota</taxon>
        <taxon>Cytophagia</taxon>
        <taxon>Cytophagales</taxon>
        <taxon>Reichenbachiellaceae</taxon>
        <taxon>Marinoscillum</taxon>
    </lineage>
</organism>
<dbReference type="RefSeq" id="WP_115868195.1">
    <property type="nucleotide sequence ID" value="NZ_QREG01000009.1"/>
</dbReference>
<proteinExistence type="predicted"/>
<keyword evidence="1" id="KW-1133">Transmembrane helix</keyword>
<keyword evidence="1" id="KW-0812">Transmembrane</keyword>
<dbReference type="Proteomes" id="UP000256779">
    <property type="component" value="Unassembled WGS sequence"/>
</dbReference>
<evidence type="ECO:0000313" key="3">
    <source>
        <dbReference type="Proteomes" id="UP000256779"/>
    </source>
</evidence>
<comment type="caution">
    <text evidence="2">The sequence shown here is derived from an EMBL/GenBank/DDBJ whole genome shotgun (WGS) entry which is preliminary data.</text>
</comment>
<dbReference type="AlphaFoldDB" id="A0A3D9L3P5"/>
<keyword evidence="1" id="KW-0472">Membrane</keyword>
<protein>
    <submittedName>
        <fullName evidence="2">Uncharacterized protein</fullName>
    </submittedName>
</protein>
<gene>
    <name evidence="2" type="ORF">C7460_10982</name>
</gene>
<dbReference type="OrthoDB" id="981369at2"/>
<evidence type="ECO:0000313" key="2">
    <source>
        <dbReference type="EMBL" id="RED98890.1"/>
    </source>
</evidence>
<dbReference type="EMBL" id="QREG01000009">
    <property type="protein sequence ID" value="RED98890.1"/>
    <property type="molecule type" value="Genomic_DNA"/>
</dbReference>
<accession>A0A3D9L3P5</accession>
<name>A0A3D9L3P5_MARFU</name>
<feature type="transmembrane region" description="Helical" evidence="1">
    <location>
        <begin position="20"/>
        <end position="39"/>
    </location>
</feature>
<evidence type="ECO:0000256" key="1">
    <source>
        <dbReference type="SAM" id="Phobius"/>
    </source>
</evidence>